<keyword evidence="4" id="KW-1185">Reference proteome</keyword>
<dbReference type="RefSeq" id="WP_184294742.1">
    <property type="nucleotide sequence ID" value="NZ_JACHXO010000004.1"/>
</dbReference>
<organism evidence="3 4">
    <name type="scientific">Roseateles terrae</name>
    <dbReference type="NCBI Taxonomy" id="431060"/>
    <lineage>
        <taxon>Bacteria</taxon>
        <taxon>Pseudomonadati</taxon>
        <taxon>Pseudomonadota</taxon>
        <taxon>Betaproteobacteria</taxon>
        <taxon>Burkholderiales</taxon>
        <taxon>Sphaerotilaceae</taxon>
        <taxon>Roseateles</taxon>
    </lineage>
</organism>
<comment type="similarity">
    <text evidence="1">Belongs to the ComF/GntX family.</text>
</comment>
<dbReference type="PANTHER" id="PTHR47505:SF1">
    <property type="entry name" value="DNA UTILIZATION PROTEIN YHGH"/>
    <property type="match status" value="1"/>
</dbReference>
<dbReference type="Gene3D" id="3.40.50.2020">
    <property type="match status" value="1"/>
</dbReference>
<dbReference type="Pfam" id="PF00156">
    <property type="entry name" value="Pribosyltran"/>
    <property type="match status" value="1"/>
</dbReference>
<dbReference type="PANTHER" id="PTHR47505">
    <property type="entry name" value="DNA UTILIZATION PROTEIN YHGH"/>
    <property type="match status" value="1"/>
</dbReference>
<evidence type="ECO:0000256" key="1">
    <source>
        <dbReference type="ARBA" id="ARBA00008007"/>
    </source>
</evidence>
<dbReference type="EMBL" id="JACHXO010000004">
    <property type="protein sequence ID" value="MBB3195226.1"/>
    <property type="molecule type" value="Genomic_DNA"/>
</dbReference>
<comment type="caution">
    <text evidence="3">The sequence shown here is derived from an EMBL/GenBank/DDBJ whole genome shotgun (WGS) entry which is preliminary data.</text>
</comment>
<dbReference type="Proteomes" id="UP000574369">
    <property type="component" value="Unassembled WGS sequence"/>
</dbReference>
<evidence type="ECO:0000313" key="3">
    <source>
        <dbReference type="EMBL" id="MBB3195226.1"/>
    </source>
</evidence>
<evidence type="ECO:0000313" key="4">
    <source>
        <dbReference type="Proteomes" id="UP000574369"/>
    </source>
</evidence>
<dbReference type="InterPro" id="IPR051910">
    <property type="entry name" value="ComF/GntX_DNA_util-trans"/>
</dbReference>
<dbReference type="InterPro" id="IPR000836">
    <property type="entry name" value="PRTase_dom"/>
</dbReference>
<accession>A0ABR6GU53</accession>
<name>A0ABR6GU53_9BURK</name>
<sequence>MASPHLQCGQCVQQCPALVRCVVALDYAFPWDQWLQSLKFRGRLAVAPWLAHSLGAALARAHSQPHPPPTATLVLPVPLSARRMRERGFNQSLEIARQLPGQRQYRLCTRTLVRIRETRRQSDLPLGERLANLRQAFQVMQPVVGQHVAIVDDVMTSGATVFEVAATLQRAGAASVQAWVVARTP</sequence>
<evidence type="ECO:0000259" key="2">
    <source>
        <dbReference type="Pfam" id="PF00156"/>
    </source>
</evidence>
<feature type="domain" description="Phosphoribosyltransferase" evidence="2">
    <location>
        <begin position="95"/>
        <end position="183"/>
    </location>
</feature>
<dbReference type="InterPro" id="IPR029057">
    <property type="entry name" value="PRTase-like"/>
</dbReference>
<protein>
    <submittedName>
        <fullName evidence="3">ComF family protein</fullName>
    </submittedName>
</protein>
<dbReference type="CDD" id="cd06223">
    <property type="entry name" value="PRTases_typeI"/>
    <property type="match status" value="1"/>
</dbReference>
<dbReference type="SUPFAM" id="SSF53271">
    <property type="entry name" value="PRTase-like"/>
    <property type="match status" value="1"/>
</dbReference>
<reference evidence="3 4" key="1">
    <citation type="submission" date="2020-08" db="EMBL/GenBank/DDBJ databases">
        <title>Genomic Encyclopedia of Type Strains, Phase III (KMG-III): the genomes of soil and plant-associated and newly described type strains.</title>
        <authorList>
            <person name="Whitman W."/>
        </authorList>
    </citation>
    <scope>NUCLEOTIDE SEQUENCE [LARGE SCALE GENOMIC DNA]</scope>
    <source>
        <strain evidence="3 4">CECT 7247</strain>
    </source>
</reference>
<gene>
    <name evidence="3" type="ORF">FHS28_002629</name>
</gene>
<proteinExistence type="inferred from homology"/>